<feature type="transmembrane region" description="Helical" evidence="1">
    <location>
        <begin position="145"/>
        <end position="164"/>
    </location>
</feature>
<dbReference type="RefSeq" id="WP_007550942.1">
    <property type="nucleotide sequence ID" value="NZ_AFPU01000001.1"/>
</dbReference>
<feature type="transmembrane region" description="Helical" evidence="1">
    <location>
        <begin position="195"/>
        <end position="213"/>
    </location>
</feature>
<feature type="transmembrane region" description="Helical" evidence="1">
    <location>
        <begin position="171"/>
        <end position="189"/>
    </location>
</feature>
<protein>
    <submittedName>
        <fullName evidence="2">TM2 multi-domain protein</fullName>
    </submittedName>
</protein>
<dbReference type="EMBL" id="AFPU01000001">
    <property type="protein sequence ID" value="EGP94042.1"/>
    <property type="molecule type" value="Genomic_DNA"/>
</dbReference>
<accession>F9CXS6</accession>
<keyword evidence="1" id="KW-0472">Membrane</keyword>
<evidence type="ECO:0000313" key="3">
    <source>
        <dbReference type="Proteomes" id="UP000004440"/>
    </source>
</evidence>
<sequence>MKIILSDLDDVNELLKLGKGDPGRLEHIKTTLESNKTLFESDKTYLQQLVDDNLSENTAPKSVVHTSKNDTNKEFCGKCGTEISDKSNSFCSKCGSPRNEHAEAYCGKCGQKIHNNAPCPNCQNYSPHTSRLQRPVEWKSESTTLVLSIILGLLGIQGVGHFYVGKIGKGVAYLIGSLVVLIIGIGLTVTGIGAVIGIPLLIVYFVMFLFQILDSRKLCRYYNDYLEENNKAPW</sequence>
<keyword evidence="3" id="KW-1185">Reference proteome</keyword>
<keyword evidence="1" id="KW-0812">Transmembrane</keyword>
<dbReference type="Proteomes" id="UP000004440">
    <property type="component" value="Unassembled WGS sequence"/>
</dbReference>
<comment type="caution">
    <text evidence="2">The sequence shown here is derived from an EMBL/GenBank/DDBJ whole genome shotgun (WGS) entry which is preliminary data.</text>
</comment>
<name>F9CXS6_9ARCH</name>
<evidence type="ECO:0000256" key="1">
    <source>
        <dbReference type="SAM" id="Phobius"/>
    </source>
</evidence>
<evidence type="ECO:0000313" key="2">
    <source>
        <dbReference type="EMBL" id="EGP94042.1"/>
    </source>
</evidence>
<dbReference type="STRING" id="1001994.MY1_1284"/>
<proteinExistence type="predicted"/>
<dbReference type="OrthoDB" id="3095at2157"/>
<keyword evidence="1" id="KW-1133">Transmembrane helix</keyword>
<gene>
    <name evidence="2" type="ORF">MY1_1284</name>
</gene>
<organism evidence="2 3">
    <name type="scientific">Nitrosarchaeum koreense MY1</name>
    <dbReference type="NCBI Taxonomy" id="1001994"/>
    <lineage>
        <taxon>Archaea</taxon>
        <taxon>Nitrososphaerota</taxon>
        <taxon>Nitrososphaeria</taxon>
        <taxon>Nitrosopumilales</taxon>
        <taxon>Nitrosopumilaceae</taxon>
        <taxon>Nitrosarchaeum</taxon>
    </lineage>
</organism>
<dbReference type="AlphaFoldDB" id="F9CXS6"/>
<reference evidence="2 3" key="1">
    <citation type="journal article" date="2011" name="J. Bacteriol.">
        <title>Genome Sequence of an Ammonia-Oxidizing Soil Archaeon, "Candidatus Nitrosoarchaeum koreensis" MY1.</title>
        <authorList>
            <person name="Kim B.K."/>
            <person name="Jung M.Y."/>
            <person name="Yu D.S."/>
            <person name="Park S.J."/>
            <person name="Oh T.K."/>
            <person name="Rhee S.K."/>
            <person name="Kim J.F."/>
        </authorList>
    </citation>
    <scope>NUCLEOTIDE SEQUENCE [LARGE SCALE GENOMIC DNA]</scope>
    <source>
        <strain evidence="2 3">MY1</strain>
    </source>
</reference>